<evidence type="ECO:0000256" key="3">
    <source>
        <dbReference type="ARBA" id="ARBA00023125"/>
    </source>
</evidence>
<dbReference type="AlphaFoldDB" id="A0A6J4R8X4"/>
<dbReference type="Pfam" id="PF17762">
    <property type="entry name" value="HTH_ParB"/>
    <property type="match status" value="1"/>
</dbReference>
<feature type="region of interest" description="Disordered" evidence="4">
    <location>
        <begin position="212"/>
        <end position="239"/>
    </location>
</feature>
<dbReference type="Gene3D" id="1.10.10.2830">
    <property type="match status" value="1"/>
</dbReference>
<evidence type="ECO:0000313" key="6">
    <source>
        <dbReference type="EMBL" id="CAA9458955.1"/>
    </source>
</evidence>
<dbReference type="PANTHER" id="PTHR33375:SF1">
    <property type="entry name" value="CHROMOSOME-PARTITIONING PROTEIN PARB-RELATED"/>
    <property type="match status" value="1"/>
</dbReference>
<dbReference type="GO" id="GO:0003677">
    <property type="term" value="F:DNA binding"/>
    <property type="evidence" value="ECO:0007669"/>
    <property type="project" value="UniProtKB-KW"/>
</dbReference>
<accession>A0A6J4R8X4</accession>
<dbReference type="CDD" id="cd16393">
    <property type="entry name" value="SPO0J_N"/>
    <property type="match status" value="1"/>
</dbReference>
<dbReference type="InterPro" id="IPR036086">
    <property type="entry name" value="ParB/Sulfiredoxin_sf"/>
</dbReference>
<dbReference type="FunFam" id="1.10.10.2830:FF:000001">
    <property type="entry name" value="Chromosome partitioning protein ParB"/>
    <property type="match status" value="1"/>
</dbReference>
<sequence length="297" mass="32987">MGRRGLGRGLSALISAGDSVGGLRFEEVPVTAIRPNTHQPRRNFSEASIKELAASIREVGILQPLVIRSTETGFELIAGERRLRAAKEAGLDRVPVLIKQAGEGESMEMALVENLQREDLNPLETAAAYQALMDSFGLTKDQLANRLGKSRAAVTNTLRLIRLPESIRSMVLSERLSEGHARALLGLDAEERMLHVAEKVQAERLSVRKTEELVREELSGPREKTEPEEKPQEEPAFVDEYGEASRIIQEVLMLPTRVRPSRRGGRIEIRFREREELEALIALLTANGIHPTSSPHT</sequence>
<organism evidence="6">
    <name type="scientific">uncultured Rubrobacteraceae bacterium</name>
    <dbReference type="NCBI Taxonomy" id="349277"/>
    <lineage>
        <taxon>Bacteria</taxon>
        <taxon>Bacillati</taxon>
        <taxon>Actinomycetota</taxon>
        <taxon>Rubrobacteria</taxon>
        <taxon>Rubrobacterales</taxon>
        <taxon>Rubrobacteraceae</taxon>
        <taxon>environmental samples</taxon>
    </lineage>
</organism>
<dbReference type="InterPro" id="IPR004437">
    <property type="entry name" value="ParB/RepB/Spo0J"/>
</dbReference>
<feature type="compositionally biased region" description="Basic and acidic residues" evidence="4">
    <location>
        <begin position="212"/>
        <end position="233"/>
    </location>
</feature>
<evidence type="ECO:0000256" key="1">
    <source>
        <dbReference type="ARBA" id="ARBA00006295"/>
    </source>
</evidence>
<dbReference type="NCBIfam" id="TIGR00180">
    <property type="entry name" value="parB_part"/>
    <property type="match status" value="1"/>
</dbReference>
<evidence type="ECO:0000256" key="2">
    <source>
        <dbReference type="ARBA" id="ARBA00022829"/>
    </source>
</evidence>
<evidence type="ECO:0000256" key="4">
    <source>
        <dbReference type="SAM" id="MobiDB-lite"/>
    </source>
</evidence>
<dbReference type="InterPro" id="IPR050336">
    <property type="entry name" value="Chromosome_partition/occlusion"/>
</dbReference>
<dbReference type="EMBL" id="CADCVG010000086">
    <property type="protein sequence ID" value="CAA9458955.1"/>
    <property type="molecule type" value="Genomic_DNA"/>
</dbReference>
<dbReference type="Gene3D" id="3.90.1530.30">
    <property type="match status" value="1"/>
</dbReference>
<dbReference type="InterPro" id="IPR003115">
    <property type="entry name" value="ParB_N"/>
</dbReference>
<dbReference type="FunFam" id="3.90.1530.30:FF:000001">
    <property type="entry name" value="Chromosome partitioning protein ParB"/>
    <property type="match status" value="1"/>
</dbReference>
<dbReference type="SUPFAM" id="SSF109709">
    <property type="entry name" value="KorB DNA-binding domain-like"/>
    <property type="match status" value="1"/>
</dbReference>
<proteinExistence type="inferred from homology"/>
<evidence type="ECO:0000259" key="5">
    <source>
        <dbReference type="SMART" id="SM00470"/>
    </source>
</evidence>
<dbReference type="PANTHER" id="PTHR33375">
    <property type="entry name" value="CHROMOSOME-PARTITIONING PROTEIN PARB-RELATED"/>
    <property type="match status" value="1"/>
</dbReference>
<dbReference type="SMART" id="SM00470">
    <property type="entry name" value="ParB"/>
    <property type="match status" value="1"/>
</dbReference>
<reference evidence="6" key="1">
    <citation type="submission" date="2020-02" db="EMBL/GenBank/DDBJ databases">
        <authorList>
            <person name="Meier V. D."/>
        </authorList>
    </citation>
    <scope>NUCLEOTIDE SEQUENCE</scope>
    <source>
        <strain evidence="6">AVDCRST_MAG14</strain>
    </source>
</reference>
<keyword evidence="2" id="KW-0159">Chromosome partition</keyword>
<dbReference type="GO" id="GO:0005694">
    <property type="term" value="C:chromosome"/>
    <property type="evidence" value="ECO:0007669"/>
    <property type="project" value="TreeGrafter"/>
</dbReference>
<feature type="domain" description="ParB-like N-terminal" evidence="5">
    <location>
        <begin position="26"/>
        <end position="115"/>
    </location>
</feature>
<dbReference type="Pfam" id="PF02195">
    <property type="entry name" value="ParB_N"/>
    <property type="match status" value="1"/>
</dbReference>
<keyword evidence="3" id="KW-0238">DNA-binding</keyword>
<comment type="similarity">
    <text evidence="1">Belongs to the ParB family.</text>
</comment>
<gene>
    <name evidence="6" type="ORF">AVDCRST_MAG14-2152</name>
</gene>
<protein>
    <submittedName>
        <fullName evidence="6">Chromosome (Plasmid) partitioning protein ParB / Stage 0 sporulation protein J</fullName>
    </submittedName>
</protein>
<dbReference type="GO" id="GO:0007059">
    <property type="term" value="P:chromosome segregation"/>
    <property type="evidence" value="ECO:0007669"/>
    <property type="project" value="UniProtKB-KW"/>
</dbReference>
<dbReference type="SUPFAM" id="SSF110849">
    <property type="entry name" value="ParB/Sulfiredoxin"/>
    <property type="match status" value="1"/>
</dbReference>
<dbReference type="InterPro" id="IPR041468">
    <property type="entry name" value="HTH_ParB/Spo0J"/>
</dbReference>
<name>A0A6J4R8X4_9ACTN</name>